<organism evidence="2 3">
    <name type="scientific">Prosthecomicrobium pneumaticum</name>
    <dbReference type="NCBI Taxonomy" id="81895"/>
    <lineage>
        <taxon>Bacteria</taxon>
        <taxon>Pseudomonadati</taxon>
        <taxon>Pseudomonadota</taxon>
        <taxon>Alphaproteobacteria</taxon>
        <taxon>Hyphomicrobiales</taxon>
        <taxon>Kaistiaceae</taxon>
        <taxon>Prosthecomicrobium</taxon>
    </lineage>
</organism>
<proteinExistence type="predicted"/>
<reference evidence="2 3" key="1">
    <citation type="submission" date="2020-08" db="EMBL/GenBank/DDBJ databases">
        <title>Genomic Encyclopedia of Type Strains, Phase IV (KMG-IV): sequencing the most valuable type-strain genomes for metagenomic binning, comparative biology and taxonomic classification.</title>
        <authorList>
            <person name="Goeker M."/>
        </authorList>
    </citation>
    <scope>NUCLEOTIDE SEQUENCE [LARGE SCALE GENOMIC DNA]</scope>
    <source>
        <strain evidence="2 3">DSM 16268</strain>
    </source>
</reference>
<dbReference type="Gene3D" id="3.30.1460.30">
    <property type="entry name" value="YgaC/TfoX-N like chaperone"/>
    <property type="match status" value="1"/>
</dbReference>
<dbReference type="AlphaFoldDB" id="A0A7W9FK04"/>
<comment type="caution">
    <text evidence="2">The sequence shown here is derived from an EMBL/GenBank/DDBJ whole genome shotgun (WGS) entry which is preliminary data.</text>
</comment>
<evidence type="ECO:0000313" key="2">
    <source>
        <dbReference type="EMBL" id="MBB5752141.1"/>
    </source>
</evidence>
<dbReference type="Pfam" id="PF04993">
    <property type="entry name" value="TfoX_N"/>
    <property type="match status" value="1"/>
</dbReference>
<keyword evidence="3" id="KW-1185">Reference proteome</keyword>
<name>A0A7W9FK04_9HYPH</name>
<gene>
    <name evidence="2" type="ORF">GGQ63_001193</name>
</gene>
<dbReference type="Proteomes" id="UP000523821">
    <property type="component" value="Unassembled WGS sequence"/>
</dbReference>
<dbReference type="SUPFAM" id="SSF159894">
    <property type="entry name" value="YgaC/TfoX-N like"/>
    <property type="match status" value="1"/>
</dbReference>
<feature type="domain" description="TfoX N-terminal" evidence="1">
    <location>
        <begin position="15"/>
        <end position="108"/>
    </location>
</feature>
<evidence type="ECO:0000259" key="1">
    <source>
        <dbReference type="Pfam" id="PF04993"/>
    </source>
</evidence>
<dbReference type="RefSeq" id="WP_183853529.1">
    <property type="nucleotide sequence ID" value="NZ_JACHOO010000002.1"/>
</dbReference>
<dbReference type="EMBL" id="JACHOO010000002">
    <property type="protein sequence ID" value="MBB5752141.1"/>
    <property type="molecule type" value="Genomic_DNA"/>
</dbReference>
<sequence length="126" mass="13656">MSGPAALEQAREFADQLAPLGPVKVERLFGGAVLKADGRAFAFVADGMLYLRVDAETRDAFTARGSVPFSYPTRKGRVEARSYFEAPSELFDDPDLLLAWTRAAIAAAGRAAVRAPRSRRRPSPMA</sequence>
<evidence type="ECO:0000313" key="3">
    <source>
        <dbReference type="Proteomes" id="UP000523821"/>
    </source>
</evidence>
<protein>
    <submittedName>
        <fullName evidence="2">TfoX/Sxy family transcriptional regulator of competence genes</fullName>
    </submittedName>
</protein>
<accession>A0A7W9FK04</accession>
<dbReference type="InterPro" id="IPR007076">
    <property type="entry name" value="TfoX_N"/>
</dbReference>